<accession>A0A396JN39</accession>
<organism evidence="1">
    <name type="scientific">Medicago truncatula</name>
    <name type="common">Barrel medic</name>
    <name type="synonym">Medicago tribuloides</name>
    <dbReference type="NCBI Taxonomy" id="3880"/>
    <lineage>
        <taxon>Eukaryota</taxon>
        <taxon>Viridiplantae</taxon>
        <taxon>Streptophyta</taxon>
        <taxon>Embryophyta</taxon>
        <taxon>Tracheophyta</taxon>
        <taxon>Spermatophyta</taxon>
        <taxon>Magnoliopsida</taxon>
        <taxon>eudicotyledons</taxon>
        <taxon>Gunneridae</taxon>
        <taxon>Pentapetalae</taxon>
        <taxon>rosids</taxon>
        <taxon>fabids</taxon>
        <taxon>Fabales</taxon>
        <taxon>Fabaceae</taxon>
        <taxon>Papilionoideae</taxon>
        <taxon>50 kb inversion clade</taxon>
        <taxon>NPAAA clade</taxon>
        <taxon>Hologalegina</taxon>
        <taxon>IRL clade</taxon>
        <taxon>Trifolieae</taxon>
        <taxon>Medicago</taxon>
    </lineage>
</organism>
<name>A0A396JN39_MEDTR</name>
<protein>
    <submittedName>
        <fullName evidence="1">Uncharacterized protein</fullName>
    </submittedName>
</protein>
<sequence>MTLNDVSSLLHLPIKGMLVAHVGSVPRIEAIETMVQLMGADVDQAWYQLERTNGAYARFSWLNDIFKERLQKA</sequence>
<dbReference type="AlphaFoldDB" id="A0A396JN39"/>
<comment type="caution">
    <text evidence="1">The sequence shown here is derived from an EMBL/GenBank/DDBJ whole genome shotgun (WGS) entry which is preliminary data.</text>
</comment>
<reference evidence="1" key="1">
    <citation type="journal article" date="2018" name="Nat. Plants">
        <title>Whole-genome landscape of Medicago truncatula symbiotic genes.</title>
        <authorList>
            <person name="Pecrix Y."/>
            <person name="Gamas P."/>
            <person name="Carrere S."/>
        </authorList>
    </citation>
    <scope>NUCLEOTIDE SEQUENCE</scope>
    <source>
        <tissue evidence="1">Leaves</tissue>
    </source>
</reference>
<gene>
    <name evidence="1" type="ORF">MtrunA17_Chr1g0169811</name>
</gene>
<dbReference type="EMBL" id="PSQE01000001">
    <property type="protein sequence ID" value="RHN78792.1"/>
    <property type="molecule type" value="Genomic_DNA"/>
</dbReference>
<evidence type="ECO:0000313" key="1">
    <source>
        <dbReference type="EMBL" id="RHN78792.1"/>
    </source>
</evidence>
<proteinExistence type="predicted"/>
<dbReference type="Gramene" id="rna2445">
    <property type="protein sequence ID" value="RHN78792.1"/>
    <property type="gene ID" value="gene2445"/>
</dbReference>
<dbReference type="Proteomes" id="UP000265566">
    <property type="component" value="Chromosome 1"/>
</dbReference>